<dbReference type="CDD" id="cd11304">
    <property type="entry name" value="Cadherin_repeat"/>
    <property type="match status" value="12"/>
</dbReference>
<feature type="domain" description="Cadherin" evidence="13">
    <location>
        <begin position="571"/>
        <end position="678"/>
    </location>
</feature>
<keyword evidence="10" id="KW-0325">Glycoprotein</keyword>
<evidence type="ECO:0000256" key="9">
    <source>
        <dbReference type="ARBA" id="ARBA00023157"/>
    </source>
</evidence>
<feature type="domain" description="Cadherin" evidence="13">
    <location>
        <begin position="1238"/>
        <end position="1296"/>
    </location>
</feature>
<keyword evidence="9" id="KW-1015">Disulfide bond</keyword>
<sequence>MAQFRHSCRPYRVDTPRGLSTTAIVKVLVSDVNDNHPVFYPREYNVSVSENRNGASFASPIVAVAATDEDSGKFGIVSYRIVSGNEGNVFRVDRTTGEIFVTQPKVLSAKARYNLIVSAMDGAGLKSESDAEVHISITDASRSPLLFERPKYKFEMREDAKRNSVVGTVKVAQRSGTHDTVQYYISSGDPNGNFSIDSETGIIHTATGLDHETQESVLLSVQAVSGDPPTYGHTQVNILIQDVNDNPPEFGSDSVRISVPEDVQPGTPLYQAHARDRDSGKNSQIRYRLAAGGKYSGQGGSDLFAIDPLLGHLTLTRHLDYEVGQRHSLVIVATDSGTPSLSSNMSLIVEVQDVNDNPPVFERFEYSVSVPESLPVNSQIQQVTAVDQDTGNNARLTYRIKSSNDSNVFGIFPNSGLIYLKEKLDRETKSHYEILVGVTDNGTPADTATTKVLVTVLDANDNDPKFKKDSYEFHVEENSPVGTFVGKISATDADAGANALIKFSFIPGSLTFRINPSTGDIYATKPLDRETKSSYELVAEARDQGVPPRSFRVPVRIHVADLNDNSPELIDPREDVISVREEQPPGTEVTKIKAIDKDDGNNATITYSILKGRDSDGYGVFTIDPISGSIRTRVVLDHEERSIYRLAVAATDGGNPPRQTVRVLRVEVLDLSDHRPTFTSSTLHFKVKENVKVGFVVGSVAPTDSYSTVSGQHTPLIRYTMTGGSIRAPYNPLNHLDDLDGTMSAFEIDKRVGNLVVCRDLDREIQSEYVLEVRALDTTATNNPQSSAVTIRIEVVDVNDNAPVWPANPLDIILPEDTPVSTVISNYSATDADTSFNSELRYSLVKAYPVSGSKVFTVDALTGIIALNSPLDYEEQNEYILVVSATDQALNLTERHSTAVTFVIKVTDTNDNEPEFVSPKSKAISLSDVTEPGTVIAKAIAIDRDSGENGRVSYAITGGNEDGRFSLGTDTGYLTLSKSFMDNNTLKRNSYLINVTASDHGTPARHKLLPLRILIRGSTDSSPKFLNSTYSVSVPEDIPSGSVVITLEARSTNFESGVKRNLTYHIPRGVADDKFAVDPQSGVVTTRSTLDRETKNRYLLPIYVTDQTGKQQYDVTQLTVDVLDVNDHAPEFKRGSCYPIHVPENSDLSVIHKVTATDLDAGANGEITYSITSGNVGNKFSIDLHSGLLSARPLDREAHSKYVLLITAQDRSSYKPLQGSCNVTIIVDDENDNDPRFLHQKYSASIPEDTAVDSVVLTVQATDADVGVNSRIVYSLANESHWLFKIDNKTGVISTSGAGPTLAEKDTSKPRHGTDALSTRSLEPEMS</sequence>
<evidence type="ECO:0000256" key="6">
    <source>
        <dbReference type="ARBA" id="ARBA00022889"/>
    </source>
</evidence>
<dbReference type="SUPFAM" id="SSF49313">
    <property type="entry name" value="Cadherin-like"/>
    <property type="match status" value="12"/>
</dbReference>
<keyword evidence="5 11" id="KW-0106">Calcium</keyword>
<feature type="region of interest" description="Disordered" evidence="12">
    <location>
        <begin position="261"/>
        <end position="282"/>
    </location>
</feature>
<dbReference type="GO" id="GO:0009887">
    <property type="term" value="P:animal organ morphogenesis"/>
    <property type="evidence" value="ECO:0007669"/>
    <property type="project" value="UniProtKB-ARBA"/>
</dbReference>
<dbReference type="GO" id="GO:0048589">
    <property type="term" value="P:developmental growth"/>
    <property type="evidence" value="ECO:0007669"/>
    <property type="project" value="UniProtKB-ARBA"/>
</dbReference>
<feature type="domain" description="Cadherin" evidence="13">
    <location>
        <begin position="1026"/>
        <end position="1132"/>
    </location>
</feature>
<feature type="domain" description="Cadherin" evidence="13">
    <location>
        <begin position="679"/>
        <end position="805"/>
    </location>
</feature>
<keyword evidence="3" id="KW-0812">Transmembrane</keyword>
<evidence type="ECO:0000256" key="4">
    <source>
        <dbReference type="ARBA" id="ARBA00022737"/>
    </source>
</evidence>
<dbReference type="GO" id="GO:0005509">
    <property type="term" value="F:calcium ion binding"/>
    <property type="evidence" value="ECO:0007669"/>
    <property type="project" value="UniProtKB-UniRule"/>
</dbReference>
<feature type="domain" description="Cadherin" evidence="13">
    <location>
        <begin position="40"/>
        <end position="152"/>
    </location>
</feature>
<comment type="subcellular location">
    <subcellularLocation>
        <location evidence="1">Cell membrane</location>
        <topology evidence="1">Single-pass type I membrane protein</topology>
    </subcellularLocation>
</comment>
<keyword evidence="8" id="KW-0472">Membrane</keyword>
<dbReference type="PROSITE" id="PS00232">
    <property type="entry name" value="CADHERIN_1"/>
    <property type="match status" value="8"/>
</dbReference>
<organism evidence="14 15">
    <name type="scientific">Polyplax serrata</name>
    <name type="common">Common mouse louse</name>
    <dbReference type="NCBI Taxonomy" id="468196"/>
    <lineage>
        <taxon>Eukaryota</taxon>
        <taxon>Metazoa</taxon>
        <taxon>Ecdysozoa</taxon>
        <taxon>Arthropoda</taxon>
        <taxon>Hexapoda</taxon>
        <taxon>Insecta</taxon>
        <taxon>Pterygota</taxon>
        <taxon>Neoptera</taxon>
        <taxon>Paraneoptera</taxon>
        <taxon>Psocodea</taxon>
        <taxon>Troctomorpha</taxon>
        <taxon>Phthiraptera</taxon>
        <taxon>Anoplura</taxon>
        <taxon>Polyplacidae</taxon>
        <taxon>Polyplax</taxon>
    </lineage>
</organism>
<name>A0AAN8P925_POLSC</name>
<evidence type="ECO:0000256" key="8">
    <source>
        <dbReference type="ARBA" id="ARBA00023136"/>
    </source>
</evidence>
<dbReference type="Gene3D" id="2.60.40.60">
    <property type="entry name" value="Cadherins"/>
    <property type="match status" value="12"/>
</dbReference>
<evidence type="ECO:0000259" key="13">
    <source>
        <dbReference type="PROSITE" id="PS50268"/>
    </source>
</evidence>
<dbReference type="InterPro" id="IPR002126">
    <property type="entry name" value="Cadherin-like_dom"/>
</dbReference>
<dbReference type="FunFam" id="2.60.40.60:FF:000039">
    <property type="entry name" value="FAT atypical cadherin 3"/>
    <property type="match status" value="1"/>
</dbReference>
<accession>A0AAN8P925</accession>
<dbReference type="PANTHER" id="PTHR24026">
    <property type="entry name" value="FAT ATYPICAL CADHERIN-RELATED"/>
    <property type="match status" value="1"/>
</dbReference>
<keyword evidence="4" id="KW-0677">Repeat</keyword>
<dbReference type="GO" id="GO:0007156">
    <property type="term" value="P:homophilic cell adhesion via plasma membrane adhesion molecules"/>
    <property type="evidence" value="ECO:0007669"/>
    <property type="project" value="InterPro"/>
</dbReference>
<evidence type="ECO:0000256" key="3">
    <source>
        <dbReference type="ARBA" id="ARBA00022692"/>
    </source>
</evidence>
<dbReference type="FunFam" id="2.60.40.60:FF:000081">
    <property type="entry name" value="protocadherin Fat 4"/>
    <property type="match status" value="1"/>
</dbReference>
<keyword evidence="7" id="KW-1133">Transmembrane helix</keyword>
<dbReference type="PANTHER" id="PTHR24026:SF126">
    <property type="entry name" value="PROTOCADHERIN FAT 4"/>
    <property type="match status" value="1"/>
</dbReference>
<dbReference type="EMBL" id="JAWJWE010000039">
    <property type="protein sequence ID" value="KAK6621207.1"/>
    <property type="molecule type" value="Genomic_DNA"/>
</dbReference>
<dbReference type="InterPro" id="IPR020894">
    <property type="entry name" value="Cadherin_CS"/>
</dbReference>
<dbReference type="PROSITE" id="PS50268">
    <property type="entry name" value="CADHERIN_2"/>
    <property type="match status" value="12"/>
</dbReference>
<gene>
    <name evidence="14" type="ORF">RUM43_011513</name>
</gene>
<feature type="domain" description="Cadherin" evidence="13">
    <location>
        <begin position="918"/>
        <end position="1025"/>
    </location>
</feature>
<dbReference type="PRINTS" id="PR00205">
    <property type="entry name" value="CADHERIN"/>
</dbReference>
<evidence type="ECO:0000256" key="2">
    <source>
        <dbReference type="ARBA" id="ARBA00022536"/>
    </source>
</evidence>
<dbReference type="GO" id="GO:0005886">
    <property type="term" value="C:plasma membrane"/>
    <property type="evidence" value="ECO:0007669"/>
    <property type="project" value="UniProtKB-SubCell"/>
</dbReference>
<evidence type="ECO:0000256" key="1">
    <source>
        <dbReference type="ARBA" id="ARBA00004251"/>
    </source>
</evidence>
<evidence type="ECO:0000256" key="11">
    <source>
        <dbReference type="PROSITE-ProRule" id="PRU00043"/>
    </source>
</evidence>
<evidence type="ECO:0000256" key="12">
    <source>
        <dbReference type="SAM" id="MobiDB-lite"/>
    </source>
</evidence>
<feature type="domain" description="Cadherin" evidence="13">
    <location>
        <begin position="806"/>
        <end position="916"/>
    </location>
</feature>
<reference evidence="14 15" key="1">
    <citation type="submission" date="2023-10" db="EMBL/GenBank/DDBJ databases">
        <title>Genomes of two closely related lineages of the louse Polyplax serrata with different host specificities.</title>
        <authorList>
            <person name="Martinu J."/>
            <person name="Tarabai H."/>
            <person name="Stefka J."/>
            <person name="Hypsa V."/>
        </authorList>
    </citation>
    <scope>NUCLEOTIDE SEQUENCE [LARGE SCALE GENOMIC DNA]</scope>
    <source>
        <strain evidence="14">HR10_N</strain>
    </source>
</reference>
<comment type="caution">
    <text evidence="14">The sequence shown here is derived from an EMBL/GenBank/DDBJ whole genome shotgun (WGS) entry which is preliminary data.</text>
</comment>
<dbReference type="SMART" id="SM00112">
    <property type="entry name" value="CA"/>
    <property type="match status" value="11"/>
</dbReference>
<dbReference type="Pfam" id="PF00028">
    <property type="entry name" value="Cadherin"/>
    <property type="match status" value="12"/>
</dbReference>
<dbReference type="InterPro" id="IPR015919">
    <property type="entry name" value="Cadherin-like_sf"/>
</dbReference>
<evidence type="ECO:0000313" key="15">
    <source>
        <dbReference type="Proteomes" id="UP001372834"/>
    </source>
</evidence>
<feature type="region of interest" description="Disordered" evidence="12">
    <location>
        <begin position="1295"/>
        <end position="1327"/>
    </location>
</feature>
<feature type="domain" description="Cadherin" evidence="13">
    <location>
        <begin position="467"/>
        <end position="569"/>
    </location>
</feature>
<evidence type="ECO:0000313" key="14">
    <source>
        <dbReference type="EMBL" id="KAK6621207.1"/>
    </source>
</evidence>
<proteinExistence type="predicted"/>
<keyword evidence="2" id="KW-0245">EGF-like domain</keyword>
<evidence type="ECO:0000256" key="7">
    <source>
        <dbReference type="ARBA" id="ARBA00022989"/>
    </source>
</evidence>
<evidence type="ECO:0000256" key="10">
    <source>
        <dbReference type="ARBA" id="ARBA00023180"/>
    </source>
</evidence>
<evidence type="ECO:0000256" key="5">
    <source>
        <dbReference type="ARBA" id="ARBA00022837"/>
    </source>
</evidence>
<keyword evidence="6" id="KW-0130">Cell adhesion</keyword>
<feature type="domain" description="Cadherin" evidence="13">
    <location>
        <begin position="251"/>
        <end position="361"/>
    </location>
</feature>
<dbReference type="GO" id="GO:0001736">
    <property type="term" value="P:establishment of planar polarity"/>
    <property type="evidence" value="ECO:0007669"/>
    <property type="project" value="UniProtKB-ARBA"/>
</dbReference>
<dbReference type="GO" id="GO:0048731">
    <property type="term" value="P:system development"/>
    <property type="evidence" value="ECO:0007669"/>
    <property type="project" value="UniProtKB-ARBA"/>
</dbReference>
<protein>
    <recommendedName>
        <fullName evidence="13">Cadherin domain-containing protein</fullName>
    </recommendedName>
</protein>
<feature type="domain" description="Cadherin" evidence="13">
    <location>
        <begin position="362"/>
        <end position="466"/>
    </location>
</feature>
<feature type="domain" description="Cadherin" evidence="13">
    <location>
        <begin position="148"/>
        <end position="250"/>
    </location>
</feature>
<dbReference type="Proteomes" id="UP001372834">
    <property type="component" value="Unassembled WGS sequence"/>
</dbReference>
<dbReference type="FunFam" id="2.60.40.60:FF:000116">
    <property type="entry name" value="Dachsous cadherin-related 2"/>
    <property type="match status" value="1"/>
</dbReference>
<dbReference type="GO" id="GO:0007163">
    <property type="term" value="P:establishment or maintenance of cell polarity"/>
    <property type="evidence" value="ECO:0007669"/>
    <property type="project" value="UniProtKB-ARBA"/>
</dbReference>
<dbReference type="GO" id="GO:0030154">
    <property type="term" value="P:cell differentiation"/>
    <property type="evidence" value="ECO:0007669"/>
    <property type="project" value="UniProtKB-ARBA"/>
</dbReference>
<dbReference type="FunFam" id="2.60.40.60:FF:000020">
    <property type="entry name" value="Dachsous cadherin-related 1b"/>
    <property type="match status" value="6"/>
</dbReference>
<feature type="compositionally biased region" description="Basic and acidic residues" evidence="12">
    <location>
        <begin position="1303"/>
        <end position="1314"/>
    </location>
</feature>
<feature type="domain" description="Cadherin" evidence="13">
    <location>
        <begin position="1134"/>
        <end position="1237"/>
    </location>
</feature>